<reference evidence="1" key="1">
    <citation type="submission" date="2018-05" db="EMBL/GenBank/DDBJ databases">
        <authorList>
            <person name="Lanie J.A."/>
            <person name="Ng W.-L."/>
            <person name="Kazmierczak K.M."/>
            <person name="Andrzejewski T.M."/>
            <person name="Davidsen T.M."/>
            <person name="Wayne K.J."/>
            <person name="Tettelin H."/>
            <person name="Glass J.I."/>
            <person name="Rusch D."/>
            <person name="Podicherti R."/>
            <person name="Tsui H.-C.T."/>
            <person name="Winkler M.E."/>
        </authorList>
    </citation>
    <scope>NUCLEOTIDE SEQUENCE</scope>
</reference>
<proteinExistence type="predicted"/>
<gene>
    <name evidence="1" type="ORF">METZ01_LOCUS21431</name>
</gene>
<dbReference type="AlphaFoldDB" id="A0A381PR78"/>
<accession>A0A381PR78</accession>
<sequence>MHRLNYRHQDLRDECATSWNVYVKWGVDDPLLPFSSALISSLPSESITE</sequence>
<organism evidence="1">
    <name type="scientific">marine metagenome</name>
    <dbReference type="NCBI Taxonomy" id="408172"/>
    <lineage>
        <taxon>unclassified sequences</taxon>
        <taxon>metagenomes</taxon>
        <taxon>ecological metagenomes</taxon>
    </lineage>
</organism>
<name>A0A381PR78_9ZZZZ</name>
<dbReference type="EMBL" id="UINC01001039">
    <property type="protein sequence ID" value="SUZ68577.1"/>
    <property type="molecule type" value="Genomic_DNA"/>
</dbReference>
<evidence type="ECO:0000313" key="1">
    <source>
        <dbReference type="EMBL" id="SUZ68577.1"/>
    </source>
</evidence>
<protein>
    <submittedName>
        <fullName evidence="1">Uncharacterized protein</fullName>
    </submittedName>
</protein>